<dbReference type="Pfam" id="PF17940">
    <property type="entry name" value="TetR_C_31"/>
    <property type="match status" value="1"/>
</dbReference>
<reference evidence="4 5" key="1">
    <citation type="submission" date="2018-08" db="EMBL/GenBank/DDBJ databases">
        <title>Whole genome sequence analysis of Dermacoccus abyssi bacteria isolated from Deep Mariana trench Micromonospora spp reveals genes involved in the environmental adaptation and production of secondary metabolites.</title>
        <authorList>
            <person name="Abdel-Mageed W.M."/>
            <person name="Lehri B."/>
            <person name="Nouioui I."/>
            <person name="Goodfellow I."/>
            <person name="Jaspars M."/>
            <person name="Karlyshev A."/>
        </authorList>
    </citation>
    <scope>NUCLEOTIDE SEQUENCE [LARGE SCALE GENOMIC DNA]</scope>
    <source>
        <strain evidence="4 5">MT1.1</strain>
    </source>
</reference>
<dbReference type="GO" id="GO:0003677">
    <property type="term" value="F:DNA binding"/>
    <property type="evidence" value="ECO:0007669"/>
    <property type="project" value="UniProtKB-UniRule"/>
</dbReference>
<evidence type="ECO:0000256" key="1">
    <source>
        <dbReference type="ARBA" id="ARBA00023125"/>
    </source>
</evidence>
<dbReference type="RefSeq" id="WP_118913395.1">
    <property type="nucleotide sequence ID" value="NZ_CBCRVH010000005.1"/>
</dbReference>
<dbReference type="EMBL" id="QWLM01000007">
    <property type="protein sequence ID" value="RHW45932.1"/>
    <property type="molecule type" value="Genomic_DNA"/>
</dbReference>
<dbReference type="Proteomes" id="UP000285376">
    <property type="component" value="Unassembled WGS sequence"/>
</dbReference>
<dbReference type="SUPFAM" id="SSF46689">
    <property type="entry name" value="Homeodomain-like"/>
    <property type="match status" value="1"/>
</dbReference>
<name>A0A417Z597_9MICO</name>
<accession>A0A417Z597</accession>
<protein>
    <submittedName>
        <fullName evidence="4">TetR family transcriptional regulator</fullName>
    </submittedName>
</protein>
<proteinExistence type="predicted"/>
<dbReference type="AlphaFoldDB" id="A0A417Z597"/>
<dbReference type="InterPro" id="IPR001647">
    <property type="entry name" value="HTH_TetR"/>
</dbReference>
<dbReference type="InterPro" id="IPR009057">
    <property type="entry name" value="Homeodomain-like_sf"/>
</dbReference>
<evidence type="ECO:0000313" key="5">
    <source>
        <dbReference type="Proteomes" id="UP000285376"/>
    </source>
</evidence>
<feature type="DNA-binding region" description="H-T-H motif" evidence="2">
    <location>
        <begin position="35"/>
        <end position="54"/>
    </location>
</feature>
<dbReference type="InterPro" id="IPR041583">
    <property type="entry name" value="TetR_C_31"/>
</dbReference>
<evidence type="ECO:0000313" key="4">
    <source>
        <dbReference type="EMBL" id="RHW45932.1"/>
    </source>
</evidence>
<dbReference type="PROSITE" id="PS50977">
    <property type="entry name" value="HTH_TETR_2"/>
    <property type="match status" value="1"/>
</dbReference>
<sequence>MTSTNAATSEPQPRREALLDAATAVLATSGLRGLTHRAVDRQAGFPEGTCSVSFRTRAALLAGLTGHVGARLADEVRALGDSLPDVSGDPMITASFATALLERWVTDDGGALMIAILELSLESLRSPELVPAVGEWRGELVTIVEGIVSRTTTDNARLRAETAVASIEGIVLSALAVPTEERGAYIDATLRTVLQGTAPQD</sequence>
<evidence type="ECO:0000259" key="3">
    <source>
        <dbReference type="PROSITE" id="PS50977"/>
    </source>
</evidence>
<evidence type="ECO:0000256" key="2">
    <source>
        <dbReference type="PROSITE-ProRule" id="PRU00335"/>
    </source>
</evidence>
<dbReference type="Gene3D" id="1.10.357.10">
    <property type="entry name" value="Tetracycline Repressor, domain 2"/>
    <property type="match status" value="1"/>
</dbReference>
<comment type="caution">
    <text evidence="4">The sequence shown here is derived from an EMBL/GenBank/DDBJ whole genome shotgun (WGS) entry which is preliminary data.</text>
</comment>
<feature type="domain" description="HTH tetR-type" evidence="3">
    <location>
        <begin position="12"/>
        <end position="72"/>
    </location>
</feature>
<keyword evidence="1 2" id="KW-0238">DNA-binding</keyword>
<gene>
    <name evidence="4" type="ORF">D1832_08000</name>
</gene>
<organism evidence="4 5">
    <name type="scientific">Dermacoccus abyssi</name>
    <dbReference type="NCBI Taxonomy" id="322596"/>
    <lineage>
        <taxon>Bacteria</taxon>
        <taxon>Bacillati</taxon>
        <taxon>Actinomycetota</taxon>
        <taxon>Actinomycetes</taxon>
        <taxon>Micrococcales</taxon>
        <taxon>Dermacoccaceae</taxon>
        <taxon>Dermacoccus</taxon>
    </lineage>
</organism>